<proteinExistence type="predicted"/>
<keyword evidence="3" id="KW-1185">Reference proteome</keyword>
<dbReference type="EMBL" id="UZAE01014048">
    <property type="protein sequence ID" value="VDO12260.1"/>
    <property type="molecule type" value="Genomic_DNA"/>
</dbReference>
<feature type="compositionally biased region" description="Polar residues" evidence="1">
    <location>
        <begin position="89"/>
        <end position="100"/>
    </location>
</feature>
<evidence type="ECO:0000313" key="3">
    <source>
        <dbReference type="Proteomes" id="UP000278807"/>
    </source>
</evidence>
<protein>
    <submittedName>
        <fullName evidence="2">Uncharacterized protein</fullName>
    </submittedName>
</protein>
<feature type="compositionally biased region" description="Polar residues" evidence="1">
    <location>
        <begin position="15"/>
        <end position="31"/>
    </location>
</feature>
<dbReference type="Proteomes" id="UP000278807">
    <property type="component" value="Unassembled WGS sequence"/>
</dbReference>
<accession>A0A3P7SS13</accession>
<name>A0A3P7SS13_RODNA</name>
<feature type="region of interest" description="Disordered" evidence="1">
    <location>
        <begin position="80"/>
        <end position="100"/>
    </location>
</feature>
<evidence type="ECO:0000313" key="2">
    <source>
        <dbReference type="EMBL" id="VDO12260.1"/>
    </source>
</evidence>
<feature type="region of interest" description="Disordered" evidence="1">
    <location>
        <begin position="160"/>
        <end position="295"/>
    </location>
</feature>
<gene>
    <name evidence="2" type="ORF">HNAJ_LOCUS12129</name>
</gene>
<feature type="region of interest" description="Disordered" evidence="1">
    <location>
        <begin position="1"/>
        <end position="39"/>
    </location>
</feature>
<sequence length="307" mass="33735">MTRDLTELKRRRMSAPSQPNLTYLSRDSTAPSPAPSIRSESLVSVASNENEICQQLQQPPSSTLPYIPDSVLKSLHPSSAATLPSSATQNPERSFSSAFSTASLGRRRKKSFNALRGGSGSDLAAQRAELDERVAFLEHELTRYKTYSSLLEAELTRLQRLPPQTPASPQAPYGTPGPVRGFWQVCGPSADLQEEPSEGCIGGGASPIVSSLPPPPSSKRGYSPSGMRQTRSQRMQYRQYQMQQRRQQQQQFYPPTPILGASGLSSSNPPVPNVQKTQTEEETLPSYPLIEENKKPETIPTAFYEVI</sequence>
<reference evidence="2 3" key="1">
    <citation type="submission" date="2018-11" db="EMBL/GenBank/DDBJ databases">
        <authorList>
            <consortium name="Pathogen Informatics"/>
        </authorList>
    </citation>
    <scope>NUCLEOTIDE SEQUENCE [LARGE SCALE GENOMIC DNA]</scope>
</reference>
<dbReference type="AlphaFoldDB" id="A0A3P7SS13"/>
<dbReference type="OrthoDB" id="6277118at2759"/>
<feature type="compositionally biased region" description="Low complexity" evidence="1">
    <location>
        <begin position="227"/>
        <end position="251"/>
    </location>
</feature>
<organism evidence="2 3">
    <name type="scientific">Rodentolepis nana</name>
    <name type="common">Dwarf tapeworm</name>
    <name type="synonym">Hymenolepis nana</name>
    <dbReference type="NCBI Taxonomy" id="102285"/>
    <lineage>
        <taxon>Eukaryota</taxon>
        <taxon>Metazoa</taxon>
        <taxon>Spiralia</taxon>
        <taxon>Lophotrochozoa</taxon>
        <taxon>Platyhelminthes</taxon>
        <taxon>Cestoda</taxon>
        <taxon>Eucestoda</taxon>
        <taxon>Cyclophyllidea</taxon>
        <taxon>Hymenolepididae</taxon>
        <taxon>Rodentolepis</taxon>
    </lineage>
</organism>
<evidence type="ECO:0000256" key="1">
    <source>
        <dbReference type="SAM" id="MobiDB-lite"/>
    </source>
</evidence>